<dbReference type="HOGENOM" id="CLU_3011571_0_0_9"/>
<proteinExistence type="predicted"/>
<protein>
    <submittedName>
        <fullName evidence="1">Uncharacterized protein</fullName>
    </submittedName>
</protein>
<organism evidence="1 2">
    <name type="scientific">Ruminococcus champanellensis (strain DSM 18848 / JCM 17042 / KCTC 15320 / 18P13)</name>
    <dbReference type="NCBI Taxonomy" id="213810"/>
    <lineage>
        <taxon>Bacteria</taxon>
        <taxon>Bacillati</taxon>
        <taxon>Bacillota</taxon>
        <taxon>Clostridia</taxon>
        <taxon>Eubacteriales</taxon>
        <taxon>Oscillospiraceae</taxon>
        <taxon>Ruminococcus</taxon>
    </lineage>
</organism>
<dbReference type="KEGG" id="rch:RUM_10740"/>
<keyword evidence="2" id="KW-1185">Reference proteome</keyword>
<dbReference type="EMBL" id="FP929052">
    <property type="protein sequence ID" value="CBL17228.1"/>
    <property type="molecule type" value="Genomic_DNA"/>
</dbReference>
<gene>
    <name evidence="1" type="ordered locus">RUM_10740</name>
</gene>
<name>D4LC83_RUMC1</name>
<dbReference type="Proteomes" id="UP000007054">
    <property type="component" value="Chromosome"/>
</dbReference>
<reference evidence="1" key="2">
    <citation type="submission" date="2010-03" db="EMBL/GenBank/DDBJ databases">
        <authorList>
            <person name="Pajon A."/>
        </authorList>
    </citation>
    <scope>NUCLEOTIDE SEQUENCE</scope>
    <source>
        <strain evidence="1">Type strain: 18P13</strain>
    </source>
</reference>
<dbReference type="AlphaFoldDB" id="D4LC83"/>
<evidence type="ECO:0000313" key="2">
    <source>
        <dbReference type="Proteomes" id="UP000007054"/>
    </source>
</evidence>
<accession>D4LC83</accession>
<reference evidence="1" key="1">
    <citation type="submission" date="2010-03" db="EMBL/GenBank/DDBJ databases">
        <title>The genome sequence of Ruminococcus sp. 18P13.</title>
        <authorList>
            <consortium name="metaHIT consortium -- http://www.metahit.eu/"/>
            <person name="Pajon A."/>
            <person name="Turner K."/>
            <person name="Parkhill J."/>
            <person name="Bernalier A."/>
        </authorList>
    </citation>
    <scope>NUCLEOTIDE SEQUENCE [LARGE SCALE GENOMIC DNA]</scope>
    <source>
        <strain evidence="1">Type strain: 18P13</strain>
    </source>
</reference>
<evidence type="ECO:0000313" key="1">
    <source>
        <dbReference type="EMBL" id="CBL17228.1"/>
    </source>
</evidence>
<dbReference type="STRING" id="213810.RUM_10740"/>
<sequence>MLIRAFSVYLRSGSYKQICCMSMSVQSGVLFAFLFFEGSGKIASTALQLRRKSEKY</sequence>